<evidence type="ECO:0000256" key="6">
    <source>
        <dbReference type="HAMAP-Rule" id="MF_00074"/>
    </source>
</evidence>
<name>A0A4S4G2Z3_9ACTN</name>
<dbReference type="PANTHER" id="PTHR31760:SF0">
    <property type="entry name" value="S-ADENOSYL-L-METHIONINE-DEPENDENT METHYLTRANSFERASES SUPERFAMILY PROTEIN"/>
    <property type="match status" value="1"/>
</dbReference>
<evidence type="ECO:0000256" key="2">
    <source>
        <dbReference type="ARBA" id="ARBA00022552"/>
    </source>
</evidence>
<evidence type="ECO:0000313" key="8">
    <source>
        <dbReference type="Proteomes" id="UP000308978"/>
    </source>
</evidence>
<dbReference type="InterPro" id="IPR029063">
    <property type="entry name" value="SAM-dependent_MTases_sf"/>
</dbReference>
<keyword evidence="4 6" id="KW-0808">Transferase</keyword>
<dbReference type="RefSeq" id="WP_136435374.1">
    <property type="nucleotide sequence ID" value="NZ_SSTJ01000014.1"/>
</dbReference>
<comment type="caution">
    <text evidence="7">The sequence shown here is derived from an EMBL/GenBank/DDBJ whole genome shotgun (WGS) entry which is preliminary data.</text>
</comment>
<feature type="binding site" evidence="6">
    <location>
        <position position="62"/>
    </location>
    <ligand>
        <name>S-adenosyl-L-methionine</name>
        <dbReference type="ChEBI" id="CHEBI:59789"/>
    </ligand>
</feature>
<feature type="binding site" evidence="6">
    <location>
        <position position="67"/>
    </location>
    <ligand>
        <name>S-adenosyl-L-methionine</name>
        <dbReference type="ChEBI" id="CHEBI:59789"/>
    </ligand>
</feature>
<dbReference type="Gene3D" id="3.40.50.150">
    <property type="entry name" value="Vaccinia Virus protein VP39"/>
    <property type="match status" value="1"/>
</dbReference>
<keyword evidence="1 6" id="KW-0963">Cytoplasm</keyword>
<comment type="caution">
    <text evidence="6">Lacks conserved residue(s) required for the propagation of feature annotation.</text>
</comment>
<proteinExistence type="inferred from homology"/>
<evidence type="ECO:0000256" key="3">
    <source>
        <dbReference type="ARBA" id="ARBA00022603"/>
    </source>
</evidence>
<keyword evidence="3 6" id="KW-0489">Methyltransferase</keyword>
<dbReference type="Proteomes" id="UP000308978">
    <property type="component" value="Unassembled WGS sequence"/>
</dbReference>
<dbReference type="GO" id="GO:0070043">
    <property type="term" value="F:rRNA (guanine-N7-)-methyltransferase activity"/>
    <property type="evidence" value="ECO:0007669"/>
    <property type="project" value="UniProtKB-UniRule"/>
</dbReference>
<reference evidence="7 8" key="1">
    <citation type="submission" date="2019-04" db="EMBL/GenBank/DDBJ databases">
        <title>Microbes associate with the intestines of laboratory mice.</title>
        <authorList>
            <person name="Navarre W."/>
            <person name="Wong E."/>
            <person name="Huang K.C."/>
            <person name="Tropini C."/>
            <person name="Ng K."/>
            <person name="Yu B."/>
        </authorList>
    </citation>
    <scope>NUCLEOTIDE SEQUENCE [LARGE SCALE GENOMIC DNA]</scope>
    <source>
        <strain evidence="7 8">NM80_B27</strain>
    </source>
</reference>
<comment type="function">
    <text evidence="6">Specifically methylates the N7 position of a guanine in 16S rRNA.</text>
</comment>
<accession>A0A4S4G2Z3</accession>
<evidence type="ECO:0000256" key="1">
    <source>
        <dbReference type="ARBA" id="ARBA00022490"/>
    </source>
</evidence>
<dbReference type="HAMAP" id="MF_00074">
    <property type="entry name" value="16SrRNA_methyltr_G"/>
    <property type="match status" value="1"/>
</dbReference>
<gene>
    <name evidence="6 7" type="primary">rsmG</name>
    <name evidence="7" type="ORF">E5986_09435</name>
</gene>
<sequence length="224" mass="24538">MDFAHAENTSRRYLDLILEANKRTNLTRITSREEAEVLHLEDSWVGLPEINRAPAGRYGDLGSGGGFPGVPIALATGRETVLVDSVKKKMAIVDSVLDELGIDEQISTYRGRIEELALSQPQSFSVLTARALARLGALLELASPLLVKGGVLVCYKAQLSEEELKEARCVESMLGMRLISAREVMLSDGETKRTIVAFEKVGKSLVKLPRRIGAAQRNPLKPQK</sequence>
<organism evidence="7 8">
    <name type="scientific">Adlercreutzia caecimuris</name>
    <dbReference type="NCBI Taxonomy" id="671266"/>
    <lineage>
        <taxon>Bacteria</taxon>
        <taxon>Bacillati</taxon>
        <taxon>Actinomycetota</taxon>
        <taxon>Coriobacteriia</taxon>
        <taxon>Eggerthellales</taxon>
        <taxon>Eggerthellaceae</taxon>
        <taxon>Adlercreutzia</taxon>
    </lineage>
</organism>
<dbReference type="EC" id="2.1.1.-" evidence="6"/>
<dbReference type="CDD" id="cd02440">
    <property type="entry name" value="AdoMet_MTases"/>
    <property type="match status" value="1"/>
</dbReference>
<evidence type="ECO:0000256" key="4">
    <source>
        <dbReference type="ARBA" id="ARBA00022679"/>
    </source>
</evidence>
<dbReference type="PANTHER" id="PTHR31760">
    <property type="entry name" value="S-ADENOSYL-L-METHIONINE-DEPENDENT METHYLTRANSFERASES SUPERFAMILY PROTEIN"/>
    <property type="match status" value="1"/>
</dbReference>
<dbReference type="GO" id="GO:0005829">
    <property type="term" value="C:cytosol"/>
    <property type="evidence" value="ECO:0007669"/>
    <property type="project" value="TreeGrafter"/>
</dbReference>
<dbReference type="Pfam" id="PF02527">
    <property type="entry name" value="GidB"/>
    <property type="match status" value="1"/>
</dbReference>
<evidence type="ECO:0000313" key="7">
    <source>
        <dbReference type="EMBL" id="THG36546.1"/>
    </source>
</evidence>
<feature type="binding site" evidence="6">
    <location>
        <begin position="113"/>
        <end position="114"/>
    </location>
    <ligand>
        <name>S-adenosyl-L-methionine</name>
        <dbReference type="ChEBI" id="CHEBI:59789"/>
    </ligand>
</feature>
<protein>
    <recommendedName>
        <fullName evidence="6">Ribosomal RNA small subunit methyltransferase G</fullName>
        <ecNumber evidence="6">2.1.1.-</ecNumber>
    </recommendedName>
    <alternativeName>
        <fullName evidence="6">16S rRNA 7-methylguanosine methyltransferase</fullName>
        <shortName evidence="6">16S rRNA m7G methyltransferase</shortName>
    </alternativeName>
</protein>
<dbReference type="NCBIfam" id="TIGR00138">
    <property type="entry name" value="rsmG_gidB"/>
    <property type="match status" value="1"/>
</dbReference>
<feature type="binding site" evidence="6">
    <location>
        <position position="130"/>
    </location>
    <ligand>
        <name>S-adenosyl-L-methionine</name>
        <dbReference type="ChEBI" id="CHEBI:59789"/>
    </ligand>
</feature>
<dbReference type="AlphaFoldDB" id="A0A4S4G2Z3"/>
<comment type="subcellular location">
    <subcellularLocation>
        <location evidence="6">Cytoplasm</location>
    </subcellularLocation>
</comment>
<comment type="similarity">
    <text evidence="6">Belongs to the methyltransferase superfamily. RNA methyltransferase RsmG family.</text>
</comment>
<dbReference type="SUPFAM" id="SSF53335">
    <property type="entry name" value="S-adenosyl-L-methionine-dependent methyltransferases"/>
    <property type="match status" value="1"/>
</dbReference>
<evidence type="ECO:0000256" key="5">
    <source>
        <dbReference type="ARBA" id="ARBA00022691"/>
    </source>
</evidence>
<keyword evidence="5 6" id="KW-0949">S-adenosyl-L-methionine</keyword>
<keyword evidence="2 6" id="KW-0698">rRNA processing</keyword>
<dbReference type="EMBL" id="SSTJ01000014">
    <property type="protein sequence ID" value="THG36546.1"/>
    <property type="molecule type" value="Genomic_DNA"/>
</dbReference>
<dbReference type="InterPro" id="IPR003682">
    <property type="entry name" value="rRNA_ssu_MeTfrase_G"/>
</dbReference>